<organism evidence="8 9">
    <name type="scientific">Lates calcarifer</name>
    <name type="common">Barramundi</name>
    <name type="synonym">Holocentrus calcarifer</name>
    <dbReference type="NCBI Taxonomy" id="8187"/>
    <lineage>
        <taxon>Eukaryota</taxon>
        <taxon>Metazoa</taxon>
        <taxon>Chordata</taxon>
        <taxon>Craniata</taxon>
        <taxon>Vertebrata</taxon>
        <taxon>Euteleostomi</taxon>
        <taxon>Actinopterygii</taxon>
        <taxon>Neopterygii</taxon>
        <taxon>Teleostei</taxon>
        <taxon>Neoteleostei</taxon>
        <taxon>Acanthomorphata</taxon>
        <taxon>Carangaria</taxon>
        <taxon>Carangaria incertae sedis</taxon>
        <taxon>Centropomidae</taxon>
        <taxon>Lates</taxon>
    </lineage>
</organism>
<dbReference type="Proteomes" id="UP000314980">
    <property type="component" value="Unassembled WGS sequence"/>
</dbReference>
<evidence type="ECO:0000313" key="8">
    <source>
        <dbReference type="Ensembl" id="ENSLCAP00010030841.1"/>
    </source>
</evidence>
<dbReference type="Ensembl" id="ENSLCAT00010031533.1">
    <property type="protein sequence ID" value="ENSLCAP00010030841.1"/>
    <property type="gene ID" value="ENSLCAG00010014484.1"/>
</dbReference>
<keyword evidence="4" id="KW-0812">Transmembrane</keyword>
<comment type="subcellular location">
    <subcellularLocation>
        <location evidence="2">Cytoplasm</location>
    </subcellularLocation>
    <subcellularLocation>
        <location evidence="1">Membrane</location>
        <topology evidence="1">Single-pass membrane protein</topology>
    </subcellularLocation>
</comment>
<dbReference type="Pfam" id="PF05781">
    <property type="entry name" value="MRVI1"/>
    <property type="match status" value="2"/>
</dbReference>
<evidence type="ECO:0000256" key="1">
    <source>
        <dbReference type="ARBA" id="ARBA00004167"/>
    </source>
</evidence>
<keyword evidence="7" id="KW-0472">Membrane</keyword>
<dbReference type="GO" id="GO:0005789">
    <property type="term" value="C:endoplasmic reticulum membrane"/>
    <property type="evidence" value="ECO:0007669"/>
    <property type="project" value="TreeGrafter"/>
</dbReference>
<keyword evidence="9" id="KW-1185">Reference proteome</keyword>
<proteinExistence type="predicted"/>
<evidence type="ECO:0000256" key="4">
    <source>
        <dbReference type="ARBA" id="ARBA00022692"/>
    </source>
</evidence>
<keyword evidence="5" id="KW-1133">Transmembrane helix</keyword>
<name>A0A4W6DXY0_LATCA</name>
<keyword evidence="3" id="KW-0963">Cytoplasm</keyword>
<evidence type="ECO:0000256" key="7">
    <source>
        <dbReference type="ARBA" id="ARBA00023136"/>
    </source>
</evidence>
<evidence type="ECO:0000256" key="5">
    <source>
        <dbReference type="ARBA" id="ARBA00022989"/>
    </source>
</evidence>
<evidence type="ECO:0000256" key="2">
    <source>
        <dbReference type="ARBA" id="ARBA00004496"/>
    </source>
</evidence>
<evidence type="ECO:0000256" key="3">
    <source>
        <dbReference type="ARBA" id="ARBA00022490"/>
    </source>
</evidence>
<dbReference type="AlphaFoldDB" id="A0A4W6DXY0"/>
<dbReference type="InParanoid" id="A0A4W6DXY0"/>
<dbReference type="PANTHER" id="PTHR15352">
    <property type="entry name" value="LYMPHOID-RESTRICTED MEMBRANE PROTEIN, JAW1"/>
    <property type="match status" value="1"/>
</dbReference>
<reference evidence="9" key="1">
    <citation type="submission" date="2015-09" db="EMBL/GenBank/DDBJ databases">
        <authorList>
            <person name="Sai Rama Sridatta P."/>
        </authorList>
    </citation>
    <scope>NUCLEOTIDE SEQUENCE [LARGE SCALE GENOMIC DNA]</scope>
</reference>
<gene>
    <name evidence="8" type="primary">IRAG2</name>
</gene>
<dbReference type="STRING" id="8187.ENSLCAP00010030841"/>
<dbReference type="InterPro" id="IPR008677">
    <property type="entry name" value="MRVI1"/>
</dbReference>
<reference evidence="8" key="2">
    <citation type="submission" date="2025-08" db="UniProtKB">
        <authorList>
            <consortium name="Ensembl"/>
        </authorList>
    </citation>
    <scope>IDENTIFICATION</scope>
</reference>
<dbReference type="PANTHER" id="PTHR15352:SF3">
    <property type="entry name" value="INOSITOL 1,4,5-TRIPHOSPHATE RECEPTOR ASSOCIATED 2"/>
    <property type="match status" value="1"/>
</dbReference>
<dbReference type="GeneTree" id="ENSGT00530000063722"/>
<keyword evidence="6" id="KW-0175">Coiled coil</keyword>
<evidence type="ECO:0000313" key="9">
    <source>
        <dbReference type="Proteomes" id="UP000314980"/>
    </source>
</evidence>
<protein>
    <submittedName>
        <fullName evidence="8">Inositol 1,4,5-triphosphate receptor associated 2</fullName>
    </submittedName>
</protein>
<reference evidence="8" key="3">
    <citation type="submission" date="2025-09" db="UniProtKB">
        <authorList>
            <consortium name="Ensembl"/>
        </authorList>
    </citation>
    <scope>IDENTIFICATION</scope>
</reference>
<sequence length="360" mass="41172">QCVSVCERAREREKERKRDGEGRRERVYSFIFSSTQDQIIQNQESSALPATLNLHHSPSLSISSNTNFFLKCLFQCFQAEFQRLALGFKCDMFTLEKRLRLEERSRDLAEENVRREVSSCQGLLQALIPLCEDDNQSMEIIQRLQKNLDILIQSMTRVSSRSEMLGAIHQESRIGKAVEVMIQHVENLRRMYTKEHAELLELRETLMQNERSFGSQTERGWQYRLWLLYSSPRGFPVPCHEGCCCCIYVITVVFRNVAGKSTARPPLKRFVSSAAWVDTEEGTPRWLHHTNSFTVLTDSTHWIFTSSSLSSPAGLLALLASLVMQPAVDAAPVGTGDSWMTIQQLLWPYTGLRHNGQPPV</sequence>
<accession>A0A4W6DXY0</accession>
<evidence type="ECO:0000256" key="6">
    <source>
        <dbReference type="ARBA" id="ARBA00023054"/>
    </source>
</evidence>